<keyword evidence="4" id="KW-0521">NADP</keyword>
<gene>
    <name evidence="8" type="primary">ctrI</name>
    <name evidence="8" type="ORF">KSMBR1_3476</name>
</gene>
<dbReference type="Gene3D" id="3.50.50.60">
    <property type="entry name" value="FAD/NAD(P)-binding domain"/>
    <property type="match status" value="1"/>
</dbReference>
<keyword evidence="6" id="KW-1133">Transmembrane helix</keyword>
<feature type="transmembrane region" description="Helical" evidence="6">
    <location>
        <begin position="20"/>
        <end position="42"/>
    </location>
</feature>
<dbReference type="SUPFAM" id="SSF51905">
    <property type="entry name" value="FAD/NAD(P)-binding domain"/>
    <property type="match status" value="1"/>
</dbReference>
<dbReference type="KEGG" id="kst:KSMBR1_3476"/>
<evidence type="ECO:0000256" key="3">
    <source>
        <dbReference type="ARBA" id="ARBA00022827"/>
    </source>
</evidence>
<feature type="domain" description="Amine oxidase" evidence="7">
    <location>
        <begin position="32"/>
        <end position="485"/>
    </location>
</feature>
<evidence type="ECO:0000256" key="2">
    <source>
        <dbReference type="ARBA" id="ARBA00022729"/>
    </source>
</evidence>
<dbReference type="InterPro" id="IPR002937">
    <property type="entry name" value="Amino_oxidase"/>
</dbReference>
<keyword evidence="3" id="KW-0274">FAD</keyword>
<keyword evidence="6" id="KW-0812">Transmembrane</keyword>
<dbReference type="InterPro" id="IPR052206">
    <property type="entry name" value="Retinol_saturase"/>
</dbReference>
<keyword evidence="2" id="KW-0732">Signal</keyword>
<evidence type="ECO:0000313" key="8">
    <source>
        <dbReference type="EMBL" id="SOH05950.1"/>
    </source>
</evidence>
<keyword evidence="5" id="KW-0520">NAD</keyword>
<organism evidence="8 9">
    <name type="scientific">Kuenenia stuttgartiensis</name>
    <dbReference type="NCBI Taxonomy" id="174633"/>
    <lineage>
        <taxon>Bacteria</taxon>
        <taxon>Pseudomonadati</taxon>
        <taxon>Planctomycetota</taxon>
        <taxon>Candidatus Brocadiia</taxon>
        <taxon>Candidatus Brocadiales</taxon>
        <taxon>Candidatus Brocadiaceae</taxon>
        <taxon>Candidatus Kuenenia</taxon>
    </lineage>
</organism>
<evidence type="ECO:0000256" key="5">
    <source>
        <dbReference type="ARBA" id="ARBA00023027"/>
    </source>
</evidence>
<dbReference type="EMBL" id="LT934425">
    <property type="protein sequence ID" value="SOH05950.1"/>
    <property type="molecule type" value="Genomic_DNA"/>
</dbReference>
<keyword evidence="1" id="KW-0285">Flavoprotein</keyword>
<dbReference type="PANTHER" id="PTHR46091:SF3">
    <property type="entry name" value="AMINE OXIDASE DOMAIN-CONTAINING PROTEIN"/>
    <property type="match status" value="1"/>
</dbReference>
<reference evidence="9" key="1">
    <citation type="submission" date="2017-10" db="EMBL/GenBank/DDBJ databases">
        <authorList>
            <person name="Frank J."/>
        </authorList>
    </citation>
    <scope>NUCLEOTIDE SEQUENCE [LARGE SCALE GENOMIC DNA]</scope>
</reference>
<dbReference type="Pfam" id="PF01593">
    <property type="entry name" value="Amino_oxidase"/>
    <property type="match status" value="1"/>
</dbReference>
<dbReference type="PANTHER" id="PTHR46091">
    <property type="entry name" value="BLR7054 PROTEIN"/>
    <property type="match status" value="1"/>
</dbReference>
<proteinExistence type="predicted"/>
<evidence type="ECO:0000259" key="7">
    <source>
        <dbReference type="Pfam" id="PF01593"/>
    </source>
</evidence>
<dbReference type="Proteomes" id="UP000221734">
    <property type="component" value="Chromosome Kuenenia_stuttgartiensis_MBR1"/>
</dbReference>
<evidence type="ECO:0000256" key="6">
    <source>
        <dbReference type="SAM" id="Phobius"/>
    </source>
</evidence>
<evidence type="ECO:0000256" key="1">
    <source>
        <dbReference type="ARBA" id="ARBA00022630"/>
    </source>
</evidence>
<evidence type="ECO:0000313" key="9">
    <source>
        <dbReference type="Proteomes" id="UP000221734"/>
    </source>
</evidence>
<evidence type="ECO:0000256" key="4">
    <source>
        <dbReference type="ARBA" id="ARBA00022857"/>
    </source>
</evidence>
<keyword evidence="6" id="KW-0472">Membrane</keyword>
<protein>
    <recommendedName>
        <fullName evidence="7">Amine oxidase domain-containing protein</fullName>
    </recommendedName>
</protein>
<dbReference type="InterPro" id="IPR036188">
    <property type="entry name" value="FAD/NAD-bd_sf"/>
</dbReference>
<dbReference type="GO" id="GO:0016491">
    <property type="term" value="F:oxidoreductase activity"/>
    <property type="evidence" value="ECO:0007669"/>
    <property type="project" value="InterPro"/>
</dbReference>
<sequence>MSSTKPIKPHIQSTKIDTLYPSYDVIVIGAGIAGLICAAFLAKSGKKALLIEQHFIPGGYCTSFKRKGFLFDAAVHHIGGCGKWSVVGRCFKMLGIEMDFYHLDPMDNLIFPTFSIEIPADLDEYLLRLQKRYPHEKDNIKWFFQDFIRLYRATFHNEKSQIIEKYKDMTYGMMLDHFFDDSELKMVLSGQWGYVGLAPSKASAIAMSQMMINYLKDGAFFPKGGTQEFANAIFRKFIDFGGHVMLSSKVKKILKKGPSVNGVKLNDDKEIHSSVVVSNIDARQTFYHLLNDENDVDAVYLKNIEGMKESCSFFLLYLGIGKGIDLNTLKRGFYLSGSNFDSIDSEWMYISVPTSICQALSPQNKQIISIVVYKKEEFYKNVTDWELLKQNIVSSTLERLESYLPDIKKHIEIIEVATPKTLERYTLNTNGAAYGWAVSVDQIWEQRLSPTTPISGLYLAGHWTRPGPGICAVVSSGWSVANLILKNWR</sequence>
<dbReference type="AlphaFoldDB" id="A0A2C9CJU8"/>
<dbReference type="OrthoDB" id="9814556at2"/>
<keyword evidence="9" id="KW-1185">Reference proteome</keyword>
<name>A0A2C9CJU8_KUEST</name>
<accession>A0A2C9CJU8</accession>
<dbReference type="RefSeq" id="WP_099326473.1">
    <property type="nucleotide sequence ID" value="NZ_LT934425.1"/>
</dbReference>
<dbReference type="Gene3D" id="3.90.660.50">
    <property type="match status" value="1"/>
</dbReference>